<dbReference type="Proteomes" id="UP000475765">
    <property type="component" value="Unassembled WGS sequence"/>
</dbReference>
<reference evidence="1 2" key="1">
    <citation type="submission" date="2019-10" db="EMBL/GenBank/DDBJ databases">
        <title>Bacillus from the desert of Cuatro Cinegas, Coahuila.</title>
        <authorList>
            <person name="Olmedo-Alvarez G."/>
            <person name="Saldana S."/>
            <person name="Barcelo D."/>
        </authorList>
    </citation>
    <scope>NUCLEOTIDE SEQUENCE [LARGE SCALE GENOMIC DNA]</scope>
    <source>
        <strain evidence="1 2">CH417_13T</strain>
    </source>
</reference>
<evidence type="ECO:0000313" key="1">
    <source>
        <dbReference type="EMBL" id="KAB2400100.1"/>
    </source>
</evidence>
<sequence>MLHESNKLNELKITESCVTFENVYSKDYFPKKLEGDIKKANMLILPYERFRDFDNPVFPEETLKFFHFLREKGDPSLITDICISDEEYIELELHADLIVIPMMILSSVVLPVAINVVSDYISSKIESRNRNAELKIKATLTVVHGDSSKIFEYEGDADKFEETFEPVKDLFK</sequence>
<organism evidence="1 2">
    <name type="scientific">Bacillus cereus</name>
    <dbReference type="NCBI Taxonomy" id="1396"/>
    <lineage>
        <taxon>Bacteria</taxon>
        <taxon>Bacillati</taxon>
        <taxon>Bacillota</taxon>
        <taxon>Bacilli</taxon>
        <taxon>Bacillales</taxon>
        <taxon>Bacillaceae</taxon>
        <taxon>Bacillus</taxon>
        <taxon>Bacillus cereus group</taxon>
    </lineage>
</organism>
<dbReference type="RefSeq" id="WP_151521639.1">
    <property type="nucleotide sequence ID" value="NZ_WBPL01000043.1"/>
</dbReference>
<dbReference type="AlphaFoldDB" id="A0A9W7QJQ6"/>
<evidence type="ECO:0000313" key="2">
    <source>
        <dbReference type="Proteomes" id="UP000475765"/>
    </source>
</evidence>
<accession>A0A9W7QJQ6</accession>
<dbReference type="EMBL" id="WBPP01000004">
    <property type="protein sequence ID" value="KAB2400100.1"/>
    <property type="molecule type" value="Genomic_DNA"/>
</dbReference>
<proteinExistence type="predicted"/>
<gene>
    <name evidence="1" type="ORF">F8172_01040</name>
</gene>
<protein>
    <submittedName>
        <fullName evidence="1">Uncharacterized protein</fullName>
    </submittedName>
</protein>
<name>A0A9W7QJQ6_BACCE</name>
<comment type="caution">
    <text evidence="1">The sequence shown here is derived from an EMBL/GenBank/DDBJ whole genome shotgun (WGS) entry which is preliminary data.</text>
</comment>